<keyword evidence="1" id="KW-1133">Transmembrane helix</keyword>
<accession>A0A5N7CKH4</accession>
<keyword evidence="1" id="KW-0812">Transmembrane</keyword>
<gene>
    <name evidence="2" type="ORF">BDV23DRAFT_147728</name>
</gene>
<organism evidence="2">
    <name type="scientific">Petromyces alliaceus</name>
    <name type="common">Aspergillus alliaceus</name>
    <dbReference type="NCBI Taxonomy" id="209559"/>
    <lineage>
        <taxon>Eukaryota</taxon>
        <taxon>Fungi</taxon>
        <taxon>Dikarya</taxon>
        <taxon>Ascomycota</taxon>
        <taxon>Pezizomycotina</taxon>
        <taxon>Eurotiomycetes</taxon>
        <taxon>Eurotiomycetidae</taxon>
        <taxon>Eurotiales</taxon>
        <taxon>Aspergillaceae</taxon>
        <taxon>Aspergillus</taxon>
        <taxon>Aspergillus subgen. Circumdati</taxon>
    </lineage>
</organism>
<evidence type="ECO:0000313" key="2">
    <source>
        <dbReference type="EMBL" id="KAE8394327.1"/>
    </source>
</evidence>
<dbReference type="AlphaFoldDB" id="A0A5N7CKH4"/>
<feature type="transmembrane region" description="Helical" evidence="1">
    <location>
        <begin position="26"/>
        <end position="45"/>
    </location>
</feature>
<name>A0A5N7CKH4_PETAA</name>
<reference evidence="2" key="1">
    <citation type="submission" date="2019-04" db="EMBL/GenBank/DDBJ databases">
        <title>Friends and foes A comparative genomics studyof 23 Aspergillus species from section Flavi.</title>
        <authorList>
            <consortium name="DOE Joint Genome Institute"/>
            <person name="Kjaerbolling I."/>
            <person name="Vesth T."/>
            <person name="Frisvad J.C."/>
            <person name="Nybo J.L."/>
            <person name="Theobald S."/>
            <person name="Kildgaard S."/>
            <person name="Isbrandt T."/>
            <person name="Kuo A."/>
            <person name="Sato A."/>
            <person name="Lyhne E.K."/>
            <person name="Kogle M.E."/>
            <person name="Wiebenga A."/>
            <person name="Kun R.S."/>
            <person name="Lubbers R.J."/>
            <person name="Makela M.R."/>
            <person name="Barry K."/>
            <person name="Chovatia M."/>
            <person name="Clum A."/>
            <person name="Daum C."/>
            <person name="Haridas S."/>
            <person name="He G."/>
            <person name="LaButti K."/>
            <person name="Lipzen A."/>
            <person name="Mondo S."/>
            <person name="Riley R."/>
            <person name="Salamov A."/>
            <person name="Simmons B.A."/>
            <person name="Magnuson J.K."/>
            <person name="Henrissat B."/>
            <person name="Mortensen U.H."/>
            <person name="Larsen T.O."/>
            <person name="Devries R.P."/>
            <person name="Grigoriev I.V."/>
            <person name="Machida M."/>
            <person name="Baker S.E."/>
            <person name="Andersen M.R."/>
        </authorList>
    </citation>
    <scope>NUCLEOTIDE SEQUENCE [LARGE SCALE GENOMIC DNA]</scope>
    <source>
        <strain evidence="2">IBT 14317</strain>
    </source>
</reference>
<protein>
    <submittedName>
        <fullName evidence="2">Uncharacterized protein</fullName>
    </submittedName>
</protein>
<dbReference type="EMBL" id="ML735224">
    <property type="protein sequence ID" value="KAE8394327.1"/>
    <property type="molecule type" value="Genomic_DNA"/>
</dbReference>
<evidence type="ECO:0000256" key="1">
    <source>
        <dbReference type="SAM" id="Phobius"/>
    </source>
</evidence>
<keyword evidence="1" id="KW-0472">Membrane</keyword>
<sequence length="72" mass="8378">MHHWESMATASGMIYEGVLSMSGPDMMFHDIFWLLCFTFIPVLQLEQWACYVRISVSLAWSPFSWSASFDSY</sequence>
<dbReference type="Proteomes" id="UP000326877">
    <property type="component" value="Unassembled WGS sequence"/>
</dbReference>
<proteinExistence type="predicted"/>